<evidence type="ECO:0000313" key="1">
    <source>
        <dbReference type="EMBL" id="GKT32904.1"/>
    </source>
</evidence>
<name>A0ABQ5KN31_9EUKA</name>
<reference evidence="1" key="1">
    <citation type="submission" date="2022-03" db="EMBL/GenBank/DDBJ databases">
        <title>Draft genome sequence of Aduncisulcus paluster, a free-living microaerophilic Fornicata.</title>
        <authorList>
            <person name="Yuyama I."/>
            <person name="Kume K."/>
            <person name="Tamura T."/>
            <person name="Inagaki Y."/>
            <person name="Hashimoto T."/>
        </authorList>
    </citation>
    <scope>NUCLEOTIDE SEQUENCE</scope>
    <source>
        <strain evidence="1">NY0171</strain>
    </source>
</reference>
<dbReference type="EMBL" id="BQXS01010082">
    <property type="protein sequence ID" value="GKT32904.1"/>
    <property type="molecule type" value="Genomic_DNA"/>
</dbReference>
<dbReference type="Proteomes" id="UP001057375">
    <property type="component" value="Unassembled WGS sequence"/>
</dbReference>
<evidence type="ECO:0000313" key="2">
    <source>
        <dbReference type="Proteomes" id="UP001057375"/>
    </source>
</evidence>
<proteinExistence type="predicted"/>
<organism evidence="1 2">
    <name type="scientific">Aduncisulcus paluster</name>
    <dbReference type="NCBI Taxonomy" id="2918883"/>
    <lineage>
        <taxon>Eukaryota</taxon>
        <taxon>Metamonada</taxon>
        <taxon>Carpediemonas-like organisms</taxon>
        <taxon>Aduncisulcus</taxon>
    </lineage>
</organism>
<accession>A0ABQ5KN31</accession>
<feature type="non-terminal residue" evidence="1">
    <location>
        <position position="1474"/>
    </location>
</feature>
<comment type="caution">
    <text evidence="1">The sequence shown here is derived from an EMBL/GenBank/DDBJ whole genome shotgun (WGS) entry which is preliminary data.</text>
</comment>
<keyword evidence="2" id="KW-1185">Reference proteome</keyword>
<protein>
    <submittedName>
        <fullName evidence="1">Uncharacterized protein</fullName>
    </submittedName>
</protein>
<sequence length="1474" mass="163304">MPIEQSHIPSYSNIILDTAGRSIINSGEAFLFDVENILKSYQNETLSDDELESAILTVYCPGETNSSVEPISCNLIGDSDSCSDKSFSCERYLLATVDSYNVYLTDIYVSLELVPAEEQLALWSKVFHYDRFTVDNEETYAGSLVFQSDDETYELFTSENEDVFSKWQLSTDSDDSFLSITKHFNFHVNWYDETRFMSIDSESFFFRHNMSYIVPSGNSCESVTEVSTSDIETIPFKVQFGQNSSGETPEMCAEDIINGKIGIFALRYSNGSYSYDESSSTDEEVAIQCRIINVTEDVKNTVTIFEGTDDEQVVNKHTGMFLGELAIPLRVVSDETSFRYAFYISHLDLTGKTRRELETSEAALYGSFGSNLSPDVTCEREDESTTDTTAQLIFYVNSFIADSDSWCKASVSDNVVFPAFTPYPIPLSIITCKKSSEESTFSLNKAFYPDLIYSLSVTYTDDKDTLDVVLFSDYTGAVPDVTHPFPLSNPTPTVSSTASLTIEFPNSGSWGNNPKILDGALSTAPTTISKSWLVQRQRLDLNNSFIISLPQNPTNYSYPSIGLEIGHLSIVGVFSYFLPGSTATSTSDPLLASRVCLDNISVGVEENSIIETISEYQEDLFEFAEDTVDSTEYLYSIDSSLAPLYTITLTHTISNRDNIILPTFDGYYSGEDEVFSSLCLVDSTQTDPIPFFDLLPYSIDSSMCSFSLTQDDPVDETTVTYPTNSTEGFSDWSIFRYNSGEEEDLIQIFIENKDKYDNWISEGDLSNISNERVSISISVTCPQSDSALEFTLDSCVYGKTSGTVCTWACSEYGIGDVTVFYVDSNSMNYGEISFQQTQRFIIGIPFVFSFENNIQSLSLLNSQVFVENDSNVVANMSNSFSLLVSDEYEKIVPRFLVSLKFLKNLLITLNIYEDSTWNSLDSSSCLVTLDSSDTDSDGDVYFDRTEDGALDLENEDLDVINFEPVEFIFQLQKSGTFMLSVSPNDTFVGEYQKLGYSTTAISQQVCESEEFTYIASEYNRNVSTLKPVSEHTVSEHPLSPGDEDSTLVWCTKDEYSNAVILDVTSQLEMVLTYHCDSQDSEHTLTLAPLLVDEVTTCITRSLGEGICAGYIGPMGAVSLSAGTYNVEMNAEDAVLLPYGIHIENTVSASSVDVKECGQLSTLTVSFVDVENDPVDVSDILDEYKVILIREYSTVELQSELDPSEYDDGEHTMLTLSAGTATNTATVSFTNTISGDVSIGIFHDGIPPSTWMIEIVYDAEPSDAYPPDSFFEVYLGSEIASSVEAGQYLSVYVHALDYYGNLASLPSFVTVTFTAGNEAPSSAEDETFSRDDFSLGSDGLYELTIKVVRVNQQLSMTFGDDEVVYIDGEWTYDLTPLSLSAVTSELKFVNAALTRDDDGFYDPSVTDIVGVEIVVRDVYNNLVSYPSYAPIVTVSLKLKSCDSEYALDLYGSSSFDCSDVQIFKEIEVSGVTDTP</sequence>
<gene>
    <name evidence="1" type="ORF">ADUPG1_006951</name>
</gene>